<evidence type="ECO:0000256" key="4">
    <source>
        <dbReference type="ARBA" id="ARBA00023163"/>
    </source>
</evidence>
<keyword evidence="2" id="KW-0418">Kinase</keyword>
<dbReference type="RefSeq" id="WP_208739581.1">
    <property type="nucleotide sequence ID" value="NZ_CP024915.1"/>
</dbReference>
<dbReference type="SUPFAM" id="SSF52172">
    <property type="entry name" value="CheY-like"/>
    <property type="match status" value="1"/>
</dbReference>
<dbReference type="InterPro" id="IPR012074">
    <property type="entry name" value="GAF_ANTAR"/>
</dbReference>
<accession>A0A2L0UGV1</accession>
<dbReference type="GO" id="GO:0003723">
    <property type="term" value="F:RNA binding"/>
    <property type="evidence" value="ECO:0007669"/>
    <property type="project" value="InterPro"/>
</dbReference>
<keyword evidence="4" id="KW-0804">Transcription</keyword>
<dbReference type="InterPro" id="IPR005561">
    <property type="entry name" value="ANTAR"/>
</dbReference>
<gene>
    <name evidence="6" type="ORF">CVO76_13130</name>
</gene>
<feature type="domain" description="ANTAR" evidence="5">
    <location>
        <begin position="172"/>
        <end position="233"/>
    </location>
</feature>
<dbReference type="EMBL" id="CP024915">
    <property type="protein sequence ID" value="AUZ88475.1"/>
    <property type="molecule type" value="Genomic_DNA"/>
</dbReference>
<dbReference type="PROSITE" id="PS50921">
    <property type="entry name" value="ANTAR"/>
    <property type="match status" value="1"/>
</dbReference>
<evidence type="ECO:0000256" key="2">
    <source>
        <dbReference type="ARBA" id="ARBA00022777"/>
    </source>
</evidence>
<dbReference type="InterPro" id="IPR011006">
    <property type="entry name" value="CheY-like_superfamily"/>
</dbReference>
<evidence type="ECO:0000313" key="6">
    <source>
        <dbReference type="EMBL" id="AUZ88475.1"/>
    </source>
</evidence>
<keyword evidence="3" id="KW-0805">Transcription regulation</keyword>
<evidence type="ECO:0000256" key="3">
    <source>
        <dbReference type="ARBA" id="ARBA00023015"/>
    </source>
</evidence>
<reference evidence="6 7" key="1">
    <citation type="submission" date="2017-11" db="EMBL/GenBank/DDBJ databases">
        <title>Draft genome of Arthrobacter agilis strain UMCV2, a plant growth-promoting rhizobacterium and biocontrol capacity of phytopathogenic fungi.</title>
        <authorList>
            <person name="Martinez-Camara R."/>
            <person name="Santoyo G."/>
            <person name="Moreno-Hagelsieb G."/>
            <person name="Valencia-Cantero E."/>
        </authorList>
    </citation>
    <scope>NUCLEOTIDE SEQUENCE [LARGE SCALE GENOMIC DNA]</scope>
    <source>
        <strain evidence="6 7">UMCV2</strain>
    </source>
</reference>
<dbReference type="Proteomes" id="UP000239187">
    <property type="component" value="Chromosome"/>
</dbReference>
<proteinExistence type="predicted"/>
<dbReference type="Gene3D" id="1.10.10.10">
    <property type="entry name" value="Winged helix-like DNA-binding domain superfamily/Winged helix DNA-binding domain"/>
    <property type="match status" value="1"/>
</dbReference>
<evidence type="ECO:0000256" key="1">
    <source>
        <dbReference type="ARBA" id="ARBA00022679"/>
    </source>
</evidence>
<dbReference type="InterPro" id="IPR029016">
    <property type="entry name" value="GAF-like_dom_sf"/>
</dbReference>
<evidence type="ECO:0000259" key="5">
    <source>
        <dbReference type="PROSITE" id="PS50921"/>
    </source>
</evidence>
<dbReference type="Pfam" id="PF13185">
    <property type="entry name" value="GAF_2"/>
    <property type="match status" value="1"/>
</dbReference>
<dbReference type="InterPro" id="IPR036388">
    <property type="entry name" value="WH-like_DNA-bd_sf"/>
</dbReference>
<name>A0A2L0UGV1_9MICC</name>
<keyword evidence="1" id="KW-0808">Transferase</keyword>
<evidence type="ECO:0000313" key="7">
    <source>
        <dbReference type="Proteomes" id="UP000239187"/>
    </source>
</evidence>
<dbReference type="SMART" id="SM01012">
    <property type="entry name" value="ANTAR"/>
    <property type="match status" value="1"/>
</dbReference>
<sequence length="246" mass="25973">MGEALNFLPGSDARSLLQDLLVVSAGLDEFLDGLVAAAAALLPDEHSGILTSVTLLPPRSKATTASSCPTARRLAGIQYRFDDGPCMMAAATGRTVGVPDFAADGTFPLYASAALQRGIRSSLGVPVPLDGPERVAVTYYSREPGAFPEEKVELAEHFAAKASTPLHLALRLARLTERAEHLAAAMESRTTIDLAAGIIMAQNRCGQEEAIEILRAASSSRNMKLRDLASNVLTSTVDAPVSTHFD</sequence>
<dbReference type="GO" id="GO:0016301">
    <property type="term" value="F:kinase activity"/>
    <property type="evidence" value="ECO:0007669"/>
    <property type="project" value="UniProtKB-KW"/>
</dbReference>
<dbReference type="InterPro" id="IPR003018">
    <property type="entry name" value="GAF"/>
</dbReference>
<protein>
    <submittedName>
        <fullName evidence="6">Response regulator receiver protein</fullName>
    </submittedName>
</protein>
<dbReference type="Gene3D" id="3.30.450.40">
    <property type="match status" value="1"/>
</dbReference>
<organism evidence="6 7">
    <name type="scientific">Arthrobacter agilis</name>
    <dbReference type="NCBI Taxonomy" id="37921"/>
    <lineage>
        <taxon>Bacteria</taxon>
        <taxon>Bacillati</taxon>
        <taxon>Actinomycetota</taxon>
        <taxon>Actinomycetes</taxon>
        <taxon>Micrococcales</taxon>
        <taxon>Micrococcaceae</taxon>
        <taxon>Arthrobacter</taxon>
    </lineage>
</organism>
<dbReference type="AlphaFoldDB" id="A0A2L0UGV1"/>
<dbReference type="PIRSF" id="PIRSF036625">
    <property type="entry name" value="GAF_ANTAR"/>
    <property type="match status" value="1"/>
</dbReference>
<dbReference type="Pfam" id="PF03861">
    <property type="entry name" value="ANTAR"/>
    <property type="match status" value="1"/>
</dbReference>
<dbReference type="SUPFAM" id="SSF55781">
    <property type="entry name" value="GAF domain-like"/>
    <property type="match status" value="1"/>
</dbReference>